<evidence type="ECO:0000256" key="1">
    <source>
        <dbReference type="ARBA" id="ARBA00022614"/>
    </source>
</evidence>
<evidence type="ECO:0000256" key="3">
    <source>
        <dbReference type="SAM" id="MobiDB-lite"/>
    </source>
</evidence>
<dbReference type="SMART" id="SM00369">
    <property type="entry name" value="LRR_TYP"/>
    <property type="match status" value="6"/>
</dbReference>
<dbReference type="InterPro" id="IPR001611">
    <property type="entry name" value="Leu-rich_rpt"/>
</dbReference>
<gene>
    <name evidence="4" type="ORF">BN1205_012900</name>
    <name evidence="5" type="ORF">TGVEG_294930</name>
</gene>
<dbReference type="Pfam" id="PF14580">
    <property type="entry name" value="LRR_9"/>
    <property type="match status" value="1"/>
</dbReference>
<dbReference type="AlphaFoldDB" id="A0A0F7USU7"/>
<dbReference type="PROSITE" id="PS51450">
    <property type="entry name" value="LRR"/>
    <property type="match status" value="3"/>
</dbReference>
<feature type="compositionally biased region" description="Basic and acidic residues" evidence="3">
    <location>
        <begin position="641"/>
        <end position="722"/>
    </location>
</feature>
<feature type="region of interest" description="Disordered" evidence="3">
    <location>
        <begin position="1"/>
        <end position="317"/>
    </location>
</feature>
<keyword evidence="5" id="KW-0456">Lyase</keyword>
<keyword evidence="1" id="KW-0433">Leucine-rich repeat</keyword>
<reference evidence="5" key="1">
    <citation type="submission" date="2007-03" db="EMBL/GenBank/DDBJ databases">
        <authorList>
            <person name="Paulsen I."/>
        </authorList>
    </citation>
    <scope>NUCLEOTIDE SEQUENCE</scope>
    <source>
        <strain evidence="5">VEG</strain>
    </source>
</reference>
<dbReference type="EC" id="4.6.1.1" evidence="5"/>
<evidence type="ECO:0000256" key="2">
    <source>
        <dbReference type="ARBA" id="ARBA00022737"/>
    </source>
</evidence>
<dbReference type="PANTHER" id="PTHR15454:SF56">
    <property type="entry name" value="PROTEIN PHOSPHATASE 1 REGULATORY SUBUNIT 7-RELATED"/>
    <property type="match status" value="1"/>
</dbReference>
<feature type="compositionally biased region" description="Basic and acidic residues" evidence="3">
    <location>
        <begin position="743"/>
        <end position="754"/>
    </location>
</feature>
<keyword evidence="6" id="KW-1185">Reference proteome</keyword>
<dbReference type="eggNOG" id="KOG0531">
    <property type="taxonomic scope" value="Eukaryota"/>
</dbReference>
<dbReference type="EMBL" id="AAYL02000311">
    <property type="protein sequence ID" value="ESS29169.1"/>
    <property type="molecule type" value="Genomic_DNA"/>
</dbReference>
<feature type="compositionally biased region" description="Basic and acidic residues" evidence="3">
    <location>
        <begin position="214"/>
        <end position="230"/>
    </location>
</feature>
<evidence type="ECO:0000313" key="6">
    <source>
        <dbReference type="Proteomes" id="UP000002226"/>
    </source>
</evidence>
<proteinExistence type="predicted"/>
<organism evidence="4">
    <name type="scientific">Toxoplasma gondii (strain ATCC 50861 / VEG)</name>
    <dbReference type="NCBI Taxonomy" id="432359"/>
    <lineage>
        <taxon>Eukaryota</taxon>
        <taxon>Sar</taxon>
        <taxon>Alveolata</taxon>
        <taxon>Apicomplexa</taxon>
        <taxon>Conoidasida</taxon>
        <taxon>Coccidia</taxon>
        <taxon>Eucoccidiorida</taxon>
        <taxon>Eimeriorina</taxon>
        <taxon>Sarcocystidae</taxon>
        <taxon>Toxoplasma</taxon>
    </lineage>
</organism>
<dbReference type="SMART" id="SM00365">
    <property type="entry name" value="LRR_SD22"/>
    <property type="match status" value="3"/>
</dbReference>
<evidence type="ECO:0000313" key="5">
    <source>
        <dbReference type="EMBL" id="ESS29169.1"/>
    </source>
</evidence>
<dbReference type="STRING" id="432359.A0A0F7USU7"/>
<reference evidence="4" key="4">
    <citation type="journal article" date="2015" name="PLoS ONE">
        <title>Comprehensive Evaluation of Toxoplasma gondii VEG and Neospora caninum LIV Genomes with Tachyzoite Stage Transcriptome and Proteome Defines Novel Transcript Features.</title>
        <authorList>
            <person name="Ramaprasad A."/>
            <person name="Mourier T."/>
            <person name="Naeem R."/>
            <person name="Malas T.B."/>
            <person name="Moussa E."/>
            <person name="Panigrahi A."/>
            <person name="Vermont S.J."/>
            <person name="Otto T.D."/>
            <person name="Wastling J."/>
            <person name="Pain A."/>
        </authorList>
    </citation>
    <scope>NUCLEOTIDE SEQUENCE</scope>
    <source>
        <strain evidence="4">VEG</strain>
    </source>
</reference>
<reference evidence="5" key="3">
    <citation type="submission" date="2013-08" db="EMBL/GenBank/DDBJ databases">
        <authorList>
            <person name="Sibley D."/>
            <person name="Venepally P."/>
            <person name="Karamycheva S."/>
            <person name="Hadjithomas M."/>
            <person name="Khan A."/>
            <person name="Brunk B."/>
            <person name="Roos D."/>
            <person name="Caler E."/>
            <person name="Lorenzi H."/>
        </authorList>
    </citation>
    <scope>NUCLEOTIDE SEQUENCE</scope>
    <source>
        <strain evidence="5">VEG</strain>
    </source>
</reference>
<dbReference type="Proteomes" id="UP000002226">
    <property type="component" value="Unassembled WGS sequence"/>
</dbReference>
<accession>A0A0F7USU7</accession>
<feature type="region of interest" description="Disordered" evidence="3">
    <location>
        <begin position="641"/>
        <end position="774"/>
    </location>
</feature>
<dbReference type="PaxDb" id="5811-TGME49_094930"/>
<dbReference type="GO" id="GO:0005737">
    <property type="term" value="C:cytoplasm"/>
    <property type="evidence" value="ECO:0007669"/>
    <property type="project" value="TreeGrafter"/>
</dbReference>
<dbReference type="InterPro" id="IPR032675">
    <property type="entry name" value="LRR_dom_sf"/>
</dbReference>
<dbReference type="VEuPathDB" id="ToxoDB:TGVEG_294930"/>
<sequence>MSASPCSIPSLREKSNASSTSRSPTPPSPAKRSSLSHLSPTSKKKVSSRQCGVPDNDRMGKHSLSNARASMGKVRQPVGPGNPSSIPSPVSKKVKETPKQTSVGGESDAKRATLASPRRPLFSGVHTAQSGAEKNAPKSAASLSSSASSSWSKGEFRENEARREERSGTPRAPLQAARNQFSPKSEKKCTSNSPLEQRAAVTKPGALSVSALRETSKSGGDEDARGDAKSTLRASSGNLEKDEKKATMHAPSASKNRDAAPGGGNRQAKSRALSLKDSPASSTCGSENLKGANGRTRTSGGPRPALSRRPVAAVSREPITHLSLPRIAEIAASGQTPQTPALEKPAEVPGTNSAEAPKERENASAASSSSASGLDMAAISALDLSEREAEEVADLSCYKSLKRLDVSGNRLADGLGFLAMNLQLRWLKAARSLLEGGDVLRCALMNLSNLVVLDLSSNQITRLDAFAPLKALKTLVLSENQIQRVSFAASPLNSLECLILSRNKIQEIEKPPSPLTHLKKLSLSDNRLKTFPFCGQFPALLELRLNGNSLLSVGSGVTCMSELKILDLGRNQLHRIEGVKALAGHLKLNQLNILGNPLMSVASILNEVEEQVVASLPNLKIFNSKPLQPRRENPRKLLWKQRQEAARLARQKSENKGENKGENKRENKGENKRENKGENKGENKRENKGENKGENKRENKRENKGENKRENKGENKGEETRGDSSAGSRGLSKFVKNFQTSCGEEKRAKAEKQHMSFKRPAPSVESVSPKKKKV</sequence>
<feature type="compositionally biased region" description="Basic and acidic residues" evidence="3">
    <location>
        <begin position="154"/>
        <end position="168"/>
    </location>
</feature>
<dbReference type="OMA" id="NPRKLLW"/>
<keyword evidence="2" id="KW-0677">Repeat</keyword>
<evidence type="ECO:0000313" key="4">
    <source>
        <dbReference type="EMBL" id="CEL71545.1"/>
    </source>
</evidence>
<dbReference type="EMBL" id="LN714489">
    <property type="protein sequence ID" value="CEL71545.1"/>
    <property type="molecule type" value="Genomic_DNA"/>
</dbReference>
<dbReference type="OrthoDB" id="333697at2759"/>
<feature type="region of interest" description="Disordered" evidence="3">
    <location>
        <begin position="332"/>
        <end position="369"/>
    </location>
</feature>
<feature type="compositionally biased region" description="Low complexity" evidence="3">
    <location>
        <begin position="139"/>
        <end position="152"/>
    </location>
</feature>
<dbReference type="Gene3D" id="3.80.10.10">
    <property type="entry name" value="Ribonuclease Inhibitor"/>
    <property type="match status" value="2"/>
</dbReference>
<dbReference type="SUPFAM" id="SSF52058">
    <property type="entry name" value="L domain-like"/>
    <property type="match status" value="1"/>
</dbReference>
<name>A0A0F7USU7_TOXGV</name>
<reference evidence="6" key="2">
    <citation type="submission" date="2008-03" db="EMBL/GenBank/DDBJ databases">
        <title>Annotation of Toxoplasma gondii VEG.</title>
        <authorList>
            <person name="Lorenzi H."/>
            <person name="Inman J."/>
            <person name="Amedeo P."/>
            <person name="Brunk B."/>
            <person name="Roos D."/>
            <person name="Caler E."/>
        </authorList>
    </citation>
    <scope>NUCLEOTIDE SEQUENCE [LARGE SCALE GENOMIC DNA]</scope>
    <source>
        <strain evidence="6">ATCC 50861 / VEG</strain>
    </source>
</reference>
<protein>
    <submittedName>
        <fullName evidence="4">Leucine rich repeat protein, putative</fullName>
    </submittedName>
    <submittedName>
        <fullName evidence="5">Leucine rich repeat-containing protein</fullName>
        <ecNumber evidence="5">4.6.1.1</ecNumber>
    </submittedName>
</protein>
<dbReference type="GO" id="GO:0004016">
    <property type="term" value="F:adenylate cyclase activity"/>
    <property type="evidence" value="ECO:0007669"/>
    <property type="project" value="UniProtKB-EC"/>
</dbReference>
<dbReference type="PANTHER" id="PTHR15454">
    <property type="entry name" value="NISCHARIN RELATED"/>
    <property type="match status" value="1"/>
</dbReference>
<dbReference type="InterPro" id="IPR003591">
    <property type="entry name" value="Leu-rich_rpt_typical-subtyp"/>
</dbReference>